<feature type="compositionally biased region" description="Low complexity" evidence="1">
    <location>
        <begin position="111"/>
        <end position="126"/>
    </location>
</feature>
<reference evidence="3" key="1">
    <citation type="journal article" date="2015" name="PLoS Genet.">
        <title>Genome Sequence and Transcriptome Analyses of Chrysochromulina tobin: Metabolic Tools for Enhanced Algal Fitness in the Prominent Order Prymnesiales (Haptophyceae).</title>
        <authorList>
            <person name="Hovde B.T."/>
            <person name="Deodato C.R."/>
            <person name="Hunsperger H.M."/>
            <person name="Ryken S.A."/>
            <person name="Yost W."/>
            <person name="Jha R.K."/>
            <person name="Patterson J."/>
            <person name="Monnat R.J. Jr."/>
            <person name="Barlow S.B."/>
            <person name="Starkenburg S.R."/>
            <person name="Cattolico R.A."/>
        </authorList>
    </citation>
    <scope>NUCLEOTIDE SEQUENCE</scope>
    <source>
        <strain evidence="3">CCMP291</strain>
    </source>
</reference>
<dbReference type="AlphaFoldDB" id="A0A0M0JTN4"/>
<dbReference type="EMBL" id="JWZX01002304">
    <property type="protein sequence ID" value="KOO30041.1"/>
    <property type="molecule type" value="Genomic_DNA"/>
</dbReference>
<evidence type="ECO:0000256" key="1">
    <source>
        <dbReference type="SAM" id="MobiDB-lite"/>
    </source>
</evidence>
<accession>A0A0M0JTN4</accession>
<evidence type="ECO:0000313" key="2">
    <source>
        <dbReference type="EMBL" id="KOO30041.1"/>
    </source>
</evidence>
<feature type="region of interest" description="Disordered" evidence="1">
    <location>
        <begin position="1"/>
        <end position="23"/>
    </location>
</feature>
<name>A0A0M0JTN4_9EUKA</name>
<dbReference type="OrthoDB" id="548474at2759"/>
<comment type="caution">
    <text evidence="2">The sequence shown here is derived from an EMBL/GenBank/DDBJ whole genome shotgun (WGS) entry which is preliminary data.</text>
</comment>
<sequence>MDEVGMKGSGVPPAEKEFETTESEVERLIRDMEHQIAHLVRSNKELEEFMKEEGQNKELRKAIGENIVSIARRRAMVEDLRQQAGLAPAKAAVLQPAQAVNPQPPPPAPPEGATTPGLGLSGPTTTDDAGPMDTSAAAEDQGVYL</sequence>
<protein>
    <submittedName>
        <fullName evidence="2">Uncharacterized protein</fullName>
    </submittedName>
</protein>
<feature type="region of interest" description="Disordered" evidence="1">
    <location>
        <begin position="95"/>
        <end position="145"/>
    </location>
</feature>
<dbReference type="Proteomes" id="UP000037460">
    <property type="component" value="Unassembled WGS sequence"/>
</dbReference>
<feature type="compositionally biased region" description="Basic and acidic residues" evidence="1">
    <location>
        <begin position="14"/>
        <end position="23"/>
    </location>
</feature>
<proteinExistence type="predicted"/>
<evidence type="ECO:0000313" key="3">
    <source>
        <dbReference type="Proteomes" id="UP000037460"/>
    </source>
</evidence>
<keyword evidence="3" id="KW-1185">Reference proteome</keyword>
<organism evidence="2 3">
    <name type="scientific">Chrysochromulina tobinii</name>
    <dbReference type="NCBI Taxonomy" id="1460289"/>
    <lineage>
        <taxon>Eukaryota</taxon>
        <taxon>Haptista</taxon>
        <taxon>Haptophyta</taxon>
        <taxon>Prymnesiophyceae</taxon>
        <taxon>Prymnesiales</taxon>
        <taxon>Chrysochromulinaceae</taxon>
        <taxon>Chrysochromulina</taxon>
    </lineage>
</organism>
<gene>
    <name evidence="2" type="ORF">Ctob_014198</name>
</gene>